<keyword evidence="1" id="KW-1133">Transmembrane helix</keyword>
<feature type="non-terminal residue" evidence="2">
    <location>
        <position position="159"/>
    </location>
</feature>
<dbReference type="NCBIfam" id="TIGR02532">
    <property type="entry name" value="IV_pilin_GFxxxE"/>
    <property type="match status" value="1"/>
</dbReference>
<organism evidence="2">
    <name type="scientific">hydrothermal vent metagenome</name>
    <dbReference type="NCBI Taxonomy" id="652676"/>
    <lineage>
        <taxon>unclassified sequences</taxon>
        <taxon>metagenomes</taxon>
        <taxon>ecological metagenomes</taxon>
    </lineage>
</organism>
<gene>
    <name evidence="2" type="ORF">MNBD_GAMMA01-115</name>
</gene>
<protein>
    <submittedName>
        <fullName evidence="2">Type IV fimbrial biogenesis protein PilW</fullName>
    </submittedName>
</protein>
<dbReference type="InterPro" id="IPR012902">
    <property type="entry name" value="N_methyl_site"/>
</dbReference>
<dbReference type="AlphaFoldDB" id="A0A3B0UYA1"/>
<keyword evidence="1" id="KW-0812">Transmembrane</keyword>
<dbReference type="Pfam" id="PF07963">
    <property type="entry name" value="N_methyl"/>
    <property type="match status" value="1"/>
</dbReference>
<evidence type="ECO:0000313" key="2">
    <source>
        <dbReference type="EMBL" id="VAW36138.1"/>
    </source>
</evidence>
<sequence>MNKKYTISKISKGFSIVELMIAIVIGLIVLTGLITVFETTSSMNKTQNGLARIQENGRFAILHMKQNIEQAGYQYCLSSGSEGMETTTGTIQRPWKVYTTAPLFPGTPVDPANFYFDTKNLIHGHECDAAACLPGFGTPGSDTSYPIPAIGVGDGDRLA</sequence>
<keyword evidence="1" id="KW-0472">Membrane</keyword>
<dbReference type="EMBL" id="UOEW01000131">
    <property type="protein sequence ID" value="VAW36138.1"/>
    <property type="molecule type" value="Genomic_DNA"/>
</dbReference>
<name>A0A3B0UYA1_9ZZZZ</name>
<evidence type="ECO:0000256" key="1">
    <source>
        <dbReference type="SAM" id="Phobius"/>
    </source>
</evidence>
<reference evidence="2" key="1">
    <citation type="submission" date="2018-06" db="EMBL/GenBank/DDBJ databases">
        <authorList>
            <person name="Zhirakovskaya E."/>
        </authorList>
    </citation>
    <scope>NUCLEOTIDE SEQUENCE</scope>
</reference>
<accession>A0A3B0UYA1</accession>
<proteinExistence type="predicted"/>
<feature type="transmembrane region" description="Helical" evidence="1">
    <location>
        <begin position="12"/>
        <end position="37"/>
    </location>
</feature>